<reference evidence="2 3" key="1">
    <citation type="journal article" date="2021" name="Int. J. Syst. Evol. Microbiol.">
        <title>Amazonocrinis nigriterrae gen. nov., sp. nov., Atlanticothrix silvestris gen. nov., sp. nov. and Dendronalium phyllosphericum gen. nov., sp. nov., nostocacean cyanobacteria from Brazilian environments.</title>
        <authorList>
            <person name="Alvarenga D.O."/>
            <person name="Andreote A.P.D."/>
            <person name="Branco L.H.Z."/>
            <person name="Delbaje E."/>
            <person name="Cruz R.B."/>
            <person name="Varani A.M."/>
            <person name="Fiore M.F."/>
        </authorList>
    </citation>
    <scope>NUCLEOTIDE SEQUENCE [LARGE SCALE GENOMIC DNA]</scope>
    <source>
        <strain evidence="2 3">CENA369</strain>
    </source>
</reference>
<feature type="transmembrane region" description="Helical" evidence="1">
    <location>
        <begin position="102"/>
        <end position="122"/>
    </location>
</feature>
<evidence type="ECO:0000256" key="1">
    <source>
        <dbReference type="SAM" id="Phobius"/>
    </source>
</evidence>
<dbReference type="InterPro" id="IPR036869">
    <property type="entry name" value="J_dom_sf"/>
</dbReference>
<dbReference type="RefSeq" id="WP_214433478.1">
    <property type="nucleotide sequence ID" value="NZ_CAWPUQ010000318.1"/>
</dbReference>
<dbReference type="SUPFAM" id="SSF46565">
    <property type="entry name" value="Chaperone J-domain"/>
    <property type="match status" value="1"/>
</dbReference>
<sequence length="208" mass="23525">MSDQNPYDKLGVSEDASFDEIQDARNRLLEQYNGDGKSLEVIEAAYDAILMDRLRMRQEGKIKVPERIRFPELRVQSPLKESPAPREQSPAWLQRMLDRPSLADVLLPGAWYLGLSTISVFYPDAGDRVLQLVLVVGVGISIYFLNRKEGKFGRAVLFTLVGLITGLIIGGIFASWLLPQVQFLNLRPNQLATVLTFILFWLVSSFLR</sequence>
<protein>
    <submittedName>
        <fullName evidence="2">CPP1-like family protein</fullName>
    </submittedName>
</protein>
<keyword evidence="1" id="KW-0472">Membrane</keyword>
<organism evidence="2 3">
    <name type="scientific">Dendronalium phyllosphericum CENA369</name>
    <dbReference type="NCBI Taxonomy" id="1725256"/>
    <lineage>
        <taxon>Bacteria</taxon>
        <taxon>Bacillati</taxon>
        <taxon>Cyanobacteriota</taxon>
        <taxon>Cyanophyceae</taxon>
        <taxon>Nostocales</taxon>
        <taxon>Nostocaceae</taxon>
        <taxon>Dendronalium</taxon>
        <taxon>Dendronalium phyllosphericum</taxon>
    </lineage>
</organism>
<name>A0A8J7LGA3_9NOST</name>
<proteinExistence type="predicted"/>
<keyword evidence="1" id="KW-0812">Transmembrane</keyword>
<evidence type="ECO:0000313" key="3">
    <source>
        <dbReference type="Proteomes" id="UP000662314"/>
    </source>
</evidence>
<accession>A0A8J7LGA3</accession>
<dbReference type="AlphaFoldDB" id="A0A8J7LGA3"/>
<dbReference type="Pfam" id="PF11833">
    <property type="entry name" value="CPP1-like"/>
    <property type="match status" value="1"/>
</dbReference>
<dbReference type="PANTHER" id="PTHR33372:SF2">
    <property type="entry name" value="PROTEIN CHAPERONE-LIKE PROTEIN OF POR1, CHLOROPLASTIC"/>
    <property type="match status" value="1"/>
</dbReference>
<feature type="transmembrane region" description="Helical" evidence="1">
    <location>
        <begin position="157"/>
        <end position="178"/>
    </location>
</feature>
<keyword evidence="1" id="KW-1133">Transmembrane helix</keyword>
<evidence type="ECO:0000313" key="2">
    <source>
        <dbReference type="EMBL" id="MBH8574684.1"/>
    </source>
</evidence>
<dbReference type="EMBL" id="JAECZA010000080">
    <property type="protein sequence ID" value="MBH8574684.1"/>
    <property type="molecule type" value="Genomic_DNA"/>
</dbReference>
<comment type="caution">
    <text evidence="2">The sequence shown here is derived from an EMBL/GenBank/DDBJ whole genome shotgun (WGS) entry which is preliminary data.</text>
</comment>
<dbReference type="Proteomes" id="UP000662314">
    <property type="component" value="Unassembled WGS sequence"/>
</dbReference>
<keyword evidence="3" id="KW-1185">Reference proteome</keyword>
<feature type="transmembrane region" description="Helical" evidence="1">
    <location>
        <begin position="190"/>
        <end position="207"/>
    </location>
</feature>
<gene>
    <name evidence="2" type="ORF">I8752_16965</name>
</gene>
<feature type="transmembrane region" description="Helical" evidence="1">
    <location>
        <begin position="128"/>
        <end position="145"/>
    </location>
</feature>
<dbReference type="PANTHER" id="PTHR33372">
    <property type="match status" value="1"/>
</dbReference>
<dbReference type="InterPro" id="IPR021788">
    <property type="entry name" value="CPP1-like"/>
</dbReference>